<organism evidence="2 3">
    <name type="scientific">Paenibacillus spongiae</name>
    <dbReference type="NCBI Taxonomy" id="2909671"/>
    <lineage>
        <taxon>Bacteria</taxon>
        <taxon>Bacillati</taxon>
        <taxon>Bacillota</taxon>
        <taxon>Bacilli</taxon>
        <taxon>Bacillales</taxon>
        <taxon>Paenibacillaceae</taxon>
        <taxon>Paenibacillus</taxon>
    </lineage>
</organism>
<protein>
    <submittedName>
        <fullName evidence="2">Uncharacterized protein</fullName>
    </submittedName>
</protein>
<gene>
    <name evidence="2" type="ORF">L1F29_01920</name>
</gene>
<keyword evidence="1" id="KW-0732">Signal</keyword>
<keyword evidence="3" id="KW-1185">Reference proteome</keyword>
<proteinExistence type="predicted"/>
<dbReference type="Proteomes" id="UP001057877">
    <property type="component" value="Chromosome"/>
</dbReference>
<dbReference type="RefSeq" id="WP_258386725.1">
    <property type="nucleotide sequence ID" value="NZ_CP091430.1"/>
</dbReference>
<name>A0ABY5SDS9_9BACL</name>
<feature type="signal peptide" evidence="1">
    <location>
        <begin position="1"/>
        <end position="29"/>
    </location>
</feature>
<sequence>MNHKLIISRVALSSALLLSTVAGPAISNAASTKPAEIQAAQKKASHPFADLTKTISVVDSFTNPLDVAKKYAPDTLEDWTKTLDRYEKTVGKNLTAAYSIVEAAPVASTDAGKAEKIKLSSASASSAKELNISEAEIEISSLNASDASVTLTKSSKPIASKEALMATAVAIEDNDADLTFIKAEIKLAQAIQTENSATIKHALSELLEQYKQQIKEWEAAE</sequence>
<accession>A0ABY5SDS9</accession>
<evidence type="ECO:0000256" key="1">
    <source>
        <dbReference type="SAM" id="SignalP"/>
    </source>
</evidence>
<dbReference type="EMBL" id="CP091430">
    <property type="protein sequence ID" value="UVI30660.1"/>
    <property type="molecule type" value="Genomic_DNA"/>
</dbReference>
<reference evidence="2" key="1">
    <citation type="submission" date="2022-01" db="EMBL/GenBank/DDBJ databases">
        <title>Paenibacillus spongiae sp. nov., isolated from marine sponge.</title>
        <authorList>
            <person name="Li Z."/>
            <person name="Zhang M."/>
        </authorList>
    </citation>
    <scope>NUCLEOTIDE SEQUENCE</scope>
    <source>
        <strain evidence="2">PHS-Z3</strain>
    </source>
</reference>
<evidence type="ECO:0000313" key="3">
    <source>
        <dbReference type="Proteomes" id="UP001057877"/>
    </source>
</evidence>
<feature type="chain" id="PRO_5045739908" evidence="1">
    <location>
        <begin position="30"/>
        <end position="221"/>
    </location>
</feature>
<evidence type="ECO:0000313" key="2">
    <source>
        <dbReference type="EMBL" id="UVI30660.1"/>
    </source>
</evidence>